<dbReference type="Proteomes" id="UP000688137">
    <property type="component" value="Unassembled WGS sequence"/>
</dbReference>
<evidence type="ECO:0008006" key="4">
    <source>
        <dbReference type="Google" id="ProtNLM"/>
    </source>
</evidence>
<evidence type="ECO:0000313" key="3">
    <source>
        <dbReference type="Proteomes" id="UP000688137"/>
    </source>
</evidence>
<dbReference type="EMBL" id="CAJJDM010000100">
    <property type="protein sequence ID" value="CAD8095091.1"/>
    <property type="molecule type" value="Genomic_DNA"/>
</dbReference>
<keyword evidence="3" id="KW-1185">Reference proteome</keyword>
<proteinExistence type="predicted"/>
<name>A0A8S1NXM7_PARPR</name>
<keyword evidence="1" id="KW-0472">Membrane</keyword>
<keyword evidence="1" id="KW-0812">Transmembrane</keyword>
<organism evidence="2 3">
    <name type="scientific">Paramecium primaurelia</name>
    <dbReference type="NCBI Taxonomy" id="5886"/>
    <lineage>
        <taxon>Eukaryota</taxon>
        <taxon>Sar</taxon>
        <taxon>Alveolata</taxon>
        <taxon>Ciliophora</taxon>
        <taxon>Intramacronucleata</taxon>
        <taxon>Oligohymenophorea</taxon>
        <taxon>Peniculida</taxon>
        <taxon>Parameciidae</taxon>
        <taxon>Paramecium</taxon>
    </lineage>
</organism>
<protein>
    <recommendedName>
        <fullName evidence="4">Transmembrane protein</fullName>
    </recommendedName>
</protein>
<feature type="transmembrane region" description="Helical" evidence="1">
    <location>
        <begin position="65"/>
        <end position="82"/>
    </location>
</feature>
<evidence type="ECO:0000313" key="2">
    <source>
        <dbReference type="EMBL" id="CAD8095091.1"/>
    </source>
</evidence>
<feature type="transmembrane region" description="Helical" evidence="1">
    <location>
        <begin position="94"/>
        <end position="117"/>
    </location>
</feature>
<comment type="caution">
    <text evidence="2">The sequence shown here is derived from an EMBL/GenBank/DDBJ whole genome shotgun (WGS) entry which is preliminary data.</text>
</comment>
<evidence type="ECO:0000256" key="1">
    <source>
        <dbReference type="SAM" id="Phobius"/>
    </source>
</evidence>
<sequence length="216" mass="25701">MSLQSRKSIKHEKFLQTILEQSNQFISIFLVIQFFSLSSLYNSNSIQIKQPPLQLIIPQINQHRFKNLLILLYYFVLLGKFNELQFLILLKLSLFFLNILIIEGEALSGLIDLYCVLGQTRRNKNCFFQNYMPYTSYLINALFSKSTFFFFLIFFTLITFKERVALEYFKSHLREYFCIILKSNISTNTFNQLNQLLWMAQKLIQQVSLLYTDNDK</sequence>
<gene>
    <name evidence="2" type="ORF">PPRIM_AZ9-3.1.T0970190</name>
</gene>
<keyword evidence="1" id="KW-1133">Transmembrane helix</keyword>
<reference evidence="2" key="1">
    <citation type="submission" date="2021-01" db="EMBL/GenBank/DDBJ databases">
        <authorList>
            <consortium name="Genoscope - CEA"/>
            <person name="William W."/>
        </authorList>
    </citation>
    <scope>NUCLEOTIDE SEQUENCE</scope>
</reference>
<feature type="transmembrane region" description="Helical" evidence="1">
    <location>
        <begin position="137"/>
        <end position="160"/>
    </location>
</feature>
<dbReference type="AlphaFoldDB" id="A0A8S1NXM7"/>
<accession>A0A8S1NXM7</accession>